<comment type="subunit">
    <text evidence="8">NDH-1 is composed of 14 different subunits. Subunits NuoB, C, D, E, F, and G constitute the peripheral sector of the complex.</text>
</comment>
<dbReference type="InterPro" id="IPR022885">
    <property type="entry name" value="NDH1_su_D/H"/>
</dbReference>
<dbReference type="AlphaFoldDB" id="A0A4D8PLT9"/>
<organism evidence="10 11">
    <name type="scientific">Azospirillum argentinense</name>
    <dbReference type="NCBI Taxonomy" id="2970906"/>
    <lineage>
        <taxon>Bacteria</taxon>
        <taxon>Pseudomonadati</taxon>
        <taxon>Pseudomonadota</taxon>
        <taxon>Alphaproteobacteria</taxon>
        <taxon>Rhodospirillales</taxon>
        <taxon>Azospirillaceae</taxon>
        <taxon>Azospirillum</taxon>
    </lineage>
</organism>
<dbReference type="SUPFAM" id="SSF56762">
    <property type="entry name" value="HydB/Nqo4-like"/>
    <property type="match status" value="1"/>
</dbReference>
<comment type="subcellular location">
    <subcellularLocation>
        <location evidence="8">Cell membrane</location>
        <topology evidence="8">Peripheral membrane protein</topology>
        <orientation evidence="8">Cytoplasmic side</orientation>
    </subcellularLocation>
</comment>
<dbReference type="GO" id="GO:0051287">
    <property type="term" value="F:NAD binding"/>
    <property type="evidence" value="ECO:0007669"/>
    <property type="project" value="InterPro"/>
</dbReference>
<proteinExistence type="inferred from homology"/>
<name>A0A4D8PLT9_9PROT</name>
<keyword evidence="5 8" id="KW-1278">Translocase</keyword>
<dbReference type="NCBIfam" id="TIGR01962">
    <property type="entry name" value="NuoD"/>
    <property type="match status" value="1"/>
</dbReference>
<evidence type="ECO:0000256" key="3">
    <source>
        <dbReference type="ARBA" id="ARBA00022448"/>
    </source>
</evidence>
<comment type="catalytic activity">
    <reaction evidence="8">
        <text>a quinone + NADH + 5 H(+)(in) = a quinol + NAD(+) + 4 H(+)(out)</text>
        <dbReference type="Rhea" id="RHEA:57888"/>
        <dbReference type="ChEBI" id="CHEBI:15378"/>
        <dbReference type="ChEBI" id="CHEBI:24646"/>
        <dbReference type="ChEBI" id="CHEBI:57540"/>
        <dbReference type="ChEBI" id="CHEBI:57945"/>
        <dbReference type="ChEBI" id="CHEBI:132124"/>
    </reaction>
</comment>
<comment type="function">
    <text evidence="1 8">NDH-1 shuttles electrons from NADH, via FMN and iron-sulfur (Fe-S) centers, to quinones in the respiratory chain. The immediate electron acceptor for the enzyme in this species is believed to be ubiquinone. Couples the redox reaction to proton translocation (for every two electrons transferred, four hydrogen ions are translocated across the cytoplasmic membrane), and thus conserves the redox energy in a proton gradient.</text>
</comment>
<evidence type="ECO:0000256" key="6">
    <source>
        <dbReference type="ARBA" id="ARBA00023027"/>
    </source>
</evidence>
<dbReference type="KEGG" id="aare:D3093_01105"/>
<evidence type="ECO:0000256" key="1">
    <source>
        <dbReference type="ARBA" id="ARBA00002378"/>
    </source>
</evidence>
<evidence type="ECO:0000256" key="5">
    <source>
        <dbReference type="ARBA" id="ARBA00022967"/>
    </source>
</evidence>
<keyword evidence="10" id="KW-0560">Oxidoreductase</keyword>
<dbReference type="Proteomes" id="UP000298595">
    <property type="component" value="Chromosome"/>
</dbReference>
<dbReference type="PANTHER" id="PTHR11993:SF10">
    <property type="entry name" value="NADH DEHYDROGENASE [UBIQUINONE] IRON-SULFUR PROTEIN 2, MITOCHONDRIAL"/>
    <property type="match status" value="1"/>
</dbReference>
<dbReference type="HAMAP" id="MF_01358">
    <property type="entry name" value="NDH1_NuoD"/>
    <property type="match status" value="1"/>
</dbReference>
<comment type="similarity">
    <text evidence="2 8 9">Belongs to the complex I 49 kDa subunit family.</text>
</comment>
<dbReference type="EC" id="7.1.1.-" evidence="8"/>
<dbReference type="GO" id="GO:0050136">
    <property type="term" value="F:NADH dehydrogenase (quinone) (non-electrogenic) activity"/>
    <property type="evidence" value="ECO:0007669"/>
    <property type="project" value="UniProtKB-UniRule"/>
</dbReference>
<dbReference type="InterPro" id="IPR001135">
    <property type="entry name" value="NADH_Q_OxRdtase_suD"/>
</dbReference>
<dbReference type="NCBIfam" id="NF004739">
    <property type="entry name" value="PRK06075.1"/>
    <property type="match status" value="1"/>
</dbReference>
<dbReference type="Gene3D" id="1.10.645.10">
    <property type="entry name" value="Cytochrome-c3 Hydrogenase, chain B"/>
    <property type="match status" value="1"/>
</dbReference>
<evidence type="ECO:0000256" key="7">
    <source>
        <dbReference type="ARBA" id="ARBA00023075"/>
    </source>
</evidence>
<evidence type="ECO:0000256" key="9">
    <source>
        <dbReference type="RuleBase" id="RU003685"/>
    </source>
</evidence>
<dbReference type="InterPro" id="IPR029014">
    <property type="entry name" value="NiFe-Hase_large"/>
</dbReference>
<sequence>MATSAHPAAGQSGGKTQIKPYTMNFGPQHPAAHGVLRLVMELNGEVVERCDPHIGLLHRGTEKLIEYKTYLQAVPYFDRLDYVSPMCMEHAYVLGIENLLQIKAPLRAQYIRVLFSEITRILNHILSITTGALDVGAITPALWGFEEREILMEFYERVCGARLHANYFRPGGVAWDLPAGLTDDIWEFTERFPKFVDDIDNLLTNNRIFKQRTVDIGVVTKEEAFNWGFTGPMLRGSGVAWDLRKSQPYEVYDRMDFDVPVGLTGDCWARYLVRMEEMRQSNRMIRQCLKELPEGPVRAEERKVSPPPRGEMKRSMEALIHHFKLFTEGFHVPAGETYTAIEAPKGEFGVYLVSDGTNKPYRCKIRAPGFAHLQGLDFMSKGHMLADAVANIASMDIVFGEIDR</sequence>
<evidence type="ECO:0000256" key="8">
    <source>
        <dbReference type="HAMAP-Rule" id="MF_01358"/>
    </source>
</evidence>
<dbReference type="EMBL" id="CP032321">
    <property type="protein sequence ID" value="QCN96311.1"/>
    <property type="molecule type" value="Genomic_DNA"/>
</dbReference>
<evidence type="ECO:0000256" key="4">
    <source>
        <dbReference type="ARBA" id="ARBA00022719"/>
    </source>
</evidence>
<protein>
    <recommendedName>
        <fullName evidence="8">NADH-quinone oxidoreductase subunit D</fullName>
        <ecNumber evidence="8">7.1.1.-</ecNumber>
    </recommendedName>
    <alternativeName>
        <fullName evidence="8">NADH dehydrogenase I subunit D</fullName>
    </alternativeName>
    <alternativeName>
        <fullName evidence="8">NDH-1 subunit D</fullName>
    </alternativeName>
</protein>
<keyword evidence="7 8" id="KW-0830">Ubiquinone</keyword>
<accession>A0A4D8PLT9</accession>
<keyword evidence="6 8" id="KW-0520">NAD</keyword>
<keyword evidence="3 8" id="KW-0813">Transport</keyword>
<dbReference type="GO" id="GO:0048038">
    <property type="term" value="F:quinone binding"/>
    <property type="evidence" value="ECO:0007669"/>
    <property type="project" value="UniProtKB-KW"/>
</dbReference>
<evidence type="ECO:0000313" key="11">
    <source>
        <dbReference type="Proteomes" id="UP000298595"/>
    </source>
</evidence>
<evidence type="ECO:0000313" key="10">
    <source>
        <dbReference type="EMBL" id="QCN96311.1"/>
    </source>
</evidence>
<gene>
    <name evidence="8" type="primary">nuoD</name>
    <name evidence="10" type="ORF">D3093_01105</name>
</gene>
<keyword evidence="8" id="KW-1003">Cell membrane</keyword>
<dbReference type="FunFam" id="1.10.645.10:FF:000005">
    <property type="entry name" value="NADH-quinone oxidoreductase subunit D"/>
    <property type="match status" value="1"/>
</dbReference>
<evidence type="ECO:0000256" key="2">
    <source>
        <dbReference type="ARBA" id="ARBA00005769"/>
    </source>
</evidence>
<keyword evidence="8" id="KW-0472">Membrane</keyword>
<reference evidence="10 11" key="1">
    <citation type="submission" date="2018-09" db="EMBL/GenBank/DDBJ databases">
        <title>Whole genome based analysis of evolution and adaptive divergence in Indian and Brazilian strains of Azospirillum brasilense.</title>
        <authorList>
            <person name="Singh C."/>
            <person name="Tripathi A.K."/>
        </authorList>
    </citation>
    <scope>NUCLEOTIDE SEQUENCE [LARGE SCALE GENOMIC DNA]</scope>
    <source>
        <strain evidence="10 11">MTCC4035</strain>
    </source>
</reference>
<dbReference type="Pfam" id="PF00346">
    <property type="entry name" value="Complex1_49kDa"/>
    <property type="match status" value="1"/>
</dbReference>
<dbReference type="PANTHER" id="PTHR11993">
    <property type="entry name" value="NADH-UBIQUINONE OXIDOREDUCTASE 49 KDA SUBUNIT"/>
    <property type="match status" value="1"/>
</dbReference>
<dbReference type="GO" id="GO:0005886">
    <property type="term" value="C:plasma membrane"/>
    <property type="evidence" value="ECO:0007669"/>
    <property type="project" value="UniProtKB-SubCell"/>
</dbReference>
<keyword evidence="4 8" id="KW-0874">Quinone</keyword>
<dbReference type="InterPro" id="IPR014029">
    <property type="entry name" value="NADH_UbQ_OxRdtase_49kDa_CS"/>
</dbReference>
<dbReference type="PROSITE" id="PS00535">
    <property type="entry name" value="COMPLEX1_49K"/>
    <property type="match status" value="1"/>
</dbReference>